<evidence type="ECO:0000313" key="1">
    <source>
        <dbReference type="EMBL" id="AND40683.1"/>
    </source>
</evidence>
<dbReference type="SUPFAM" id="SSF51569">
    <property type="entry name" value="Aldolase"/>
    <property type="match status" value="1"/>
</dbReference>
<dbReference type="STRING" id="1196031.A361_16490"/>
<dbReference type="Gene3D" id="3.20.20.70">
    <property type="entry name" value="Aldolase class I"/>
    <property type="match status" value="1"/>
</dbReference>
<organism evidence="1 2">
    <name type="scientific">Cytobacillus oceanisediminis 2691</name>
    <dbReference type="NCBI Taxonomy" id="1196031"/>
    <lineage>
        <taxon>Bacteria</taxon>
        <taxon>Bacillati</taxon>
        <taxon>Bacillota</taxon>
        <taxon>Bacilli</taxon>
        <taxon>Bacillales</taxon>
        <taxon>Bacillaceae</taxon>
        <taxon>Cytobacillus</taxon>
    </lineage>
</organism>
<dbReference type="EMBL" id="CP015506">
    <property type="protein sequence ID" value="AND40683.1"/>
    <property type="molecule type" value="Genomic_DNA"/>
</dbReference>
<sequence>MVKQLTLPDKNGKSYEYHAGNQKAFILPEGPFKSRIAFSAAHVVCNPLADSDPVLKAKIDWENTLAYRRHLWSMGLSVAEAMDTAQRGMALNWEHAKELIRRSAAEAKAEGGRIACGAGTDQLLPGPSVTLADVQAAYEEQCEFVEQHNSQIILMASRALADCAQGPEDYERIYANTLRQVSKPVILHWLGDMFDPSLKGYWGYKNLDDAMEVCLNVIWDNKDKVDGIKISLLDASREIEMRRLLPPGVKMYTGDDFNYPELIKGDEHGYSHALLGIFDAIAPAAAAALHALDDRDYESYHALLDKTVPLSRHIFQAPTYSYKTGIVFMAYLNGHQSHFRMIGGAESARSIVHLSELFVLADQAGLLSDPELAAERMKLVLNLAGIRQEEYSSGKL</sequence>
<name>A0A160MDB0_9BACI</name>
<dbReference type="InterPro" id="IPR013785">
    <property type="entry name" value="Aldolase_TIM"/>
</dbReference>
<dbReference type="AlphaFoldDB" id="A0A160MDB0"/>
<dbReference type="InterPro" id="IPR009334">
    <property type="entry name" value="DUF993"/>
</dbReference>
<dbReference type="Pfam" id="PF06187">
    <property type="entry name" value="DUF993"/>
    <property type="match status" value="1"/>
</dbReference>
<dbReference type="RefSeq" id="WP_009333823.1">
    <property type="nucleotide sequence ID" value="NZ_CP015506.1"/>
</dbReference>
<evidence type="ECO:0000313" key="2">
    <source>
        <dbReference type="Proteomes" id="UP000077856"/>
    </source>
</evidence>
<proteinExistence type="predicted"/>
<protein>
    <submittedName>
        <fullName evidence="1">Dihydrodipicolinate synthase family protein</fullName>
    </submittedName>
</protein>
<gene>
    <name evidence="1" type="ORF">A361_16490</name>
</gene>
<reference evidence="1 2" key="1">
    <citation type="submission" date="2016-04" db="EMBL/GenBank/DDBJ databases">
        <title>Complete genome sequence of Bacillus oceanisediminis strain 2691.</title>
        <authorList>
            <person name="Jeong H."/>
            <person name="Kim H.J."/>
            <person name="Lee D.-W."/>
        </authorList>
    </citation>
    <scope>NUCLEOTIDE SEQUENCE [LARGE SCALE GENOMIC DNA]</scope>
    <source>
        <strain evidence="1 2">2691</strain>
    </source>
</reference>
<dbReference type="Proteomes" id="UP000077856">
    <property type="component" value="Chromosome"/>
</dbReference>
<accession>A0A160MDB0</accession>
<dbReference type="KEGG" id="bon:A361_16490"/>
<dbReference type="eggNOG" id="COG0329">
    <property type="taxonomic scope" value="Bacteria"/>
</dbReference>